<reference evidence="2" key="1">
    <citation type="thesis" date="1993" institute="Microbiology" country="University of Newcastle Upon Tyne">
        <title>Sequence Analysis of the Emm-Like Gene Family of Streptococcus Pyogenes.</title>
        <authorList>
            <person name="Whatmore A.M."/>
        </authorList>
    </citation>
    <scope>NUCLEOTIDE SEQUENCE</scope>
    <source>
        <strain evidence="2">M type 37</strain>
    </source>
</reference>
<feature type="region of interest" description="Disordered" evidence="1">
    <location>
        <begin position="47"/>
        <end position="88"/>
    </location>
</feature>
<feature type="compositionally biased region" description="Polar residues" evidence="1">
    <location>
        <begin position="49"/>
        <end position="63"/>
    </location>
</feature>
<dbReference type="AlphaFoldDB" id="Q54572"/>
<feature type="non-terminal residue" evidence="2">
    <location>
        <position position="1"/>
    </location>
</feature>
<evidence type="ECO:0000313" key="2">
    <source>
        <dbReference type="EMBL" id="AAA99586.1"/>
    </source>
</evidence>
<evidence type="ECO:0000256" key="1">
    <source>
        <dbReference type="SAM" id="MobiDB-lite"/>
    </source>
</evidence>
<reference evidence="2" key="2">
    <citation type="journal article" date="1994" name="Mol. Microbiol.">
        <title>Non-congruent relationships between variation in emm gene sequences and the population genetic structure of group A streptococci.</title>
        <authorList>
            <person name="Whatmore A.M."/>
            <person name="Kapur V."/>
            <person name="Sullivan D.J."/>
            <person name="Musser J.M."/>
            <person name="Kehoe M.A."/>
        </authorList>
    </citation>
    <scope>NUCLEOTIDE SEQUENCE</scope>
    <source>
        <strain evidence="2">M type 37</strain>
    </source>
</reference>
<protein>
    <submittedName>
        <fullName evidence="2">Emml protein</fullName>
    </submittedName>
</protein>
<sequence>VAVALTVLGAGLVVNTNEVSARMITRSASKDDLKNLADKQEVEIHKLNNENTNLKTQNAALTSEKQELEKKAEEKERKNEALETENGK</sequence>
<gene>
    <name evidence="2" type="primary">emml</name>
</gene>
<organism evidence="2">
    <name type="scientific">Streptococcus pyogenes</name>
    <dbReference type="NCBI Taxonomy" id="1314"/>
    <lineage>
        <taxon>Bacteria</taxon>
        <taxon>Bacillati</taxon>
        <taxon>Bacillota</taxon>
        <taxon>Bacilli</taxon>
        <taxon>Lactobacillales</taxon>
        <taxon>Streptococcaceae</taxon>
        <taxon>Streptococcus</taxon>
    </lineage>
</organism>
<feature type="compositionally biased region" description="Basic and acidic residues" evidence="1">
    <location>
        <begin position="64"/>
        <end position="88"/>
    </location>
</feature>
<proteinExistence type="predicted"/>
<name>Q54572_STRPY</name>
<dbReference type="PIR" id="S60812">
    <property type="entry name" value="S60812"/>
</dbReference>
<dbReference type="EMBL" id="U11970">
    <property type="protein sequence ID" value="AAA99586.1"/>
    <property type="molecule type" value="Genomic_DNA"/>
</dbReference>
<accession>Q54572</accession>
<reference evidence="2" key="3">
    <citation type="submission" date="1994-07" db="EMBL/GenBank/DDBJ databases">
        <authorList>
            <person name="Whatmore A. M."/>
        </authorList>
    </citation>
    <scope>NUCLEOTIDE SEQUENCE</scope>
    <source>
        <strain evidence="2">M type 37</strain>
    </source>
</reference>
<feature type="non-terminal residue" evidence="2">
    <location>
        <position position="88"/>
    </location>
</feature>